<dbReference type="InterPro" id="IPR001878">
    <property type="entry name" value="Znf_CCHC"/>
</dbReference>
<name>A0ABD0VZP9_DENTH</name>
<evidence type="ECO:0000313" key="4">
    <source>
        <dbReference type="Proteomes" id="UP001552299"/>
    </source>
</evidence>
<evidence type="ECO:0000256" key="1">
    <source>
        <dbReference type="PROSITE-ProRule" id="PRU00047"/>
    </source>
</evidence>
<keyword evidence="4" id="KW-1185">Reference proteome</keyword>
<protein>
    <recommendedName>
        <fullName evidence="2">CCHC-type domain-containing protein</fullName>
    </recommendedName>
</protein>
<dbReference type="PANTHER" id="PTHR31286">
    <property type="entry name" value="GLYCINE-RICH CELL WALL STRUCTURAL PROTEIN 1.8-LIKE"/>
    <property type="match status" value="1"/>
</dbReference>
<dbReference type="EMBL" id="JANQDX010000002">
    <property type="protein sequence ID" value="KAL0927641.1"/>
    <property type="molecule type" value="Genomic_DNA"/>
</dbReference>
<keyword evidence="1" id="KW-0863">Zinc-finger</keyword>
<dbReference type="AlphaFoldDB" id="A0ABD0VZP9"/>
<dbReference type="Proteomes" id="UP001552299">
    <property type="component" value="Unassembled WGS sequence"/>
</dbReference>
<feature type="domain" description="CCHC-type" evidence="2">
    <location>
        <begin position="119"/>
        <end position="132"/>
    </location>
</feature>
<organism evidence="3 4">
    <name type="scientific">Dendrobium thyrsiflorum</name>
    <name type="common">Pinecone-like raceme dendrobium</name>
    <name type="synonym">Orchid</name>
    <dbReference type="NCBI Taxonomy" id="117978"/>
    <lineage>
        <taxon>Eukaryota</taxon>
        <taxon>Viridiplantae</taxon>
        <taxon>Streptophyta</taxon>
        <taxon>Embryophyta</taxon>
        <taxon>Tracheophyta</taxon>
        <taxon>Spermatophyta</taxon>
        <taxon>Magnoliopsida</taxon>
        <taxon>Liliopsida</taxon>
        <taxon>Asparagales</taxon>
        <taxon>Orchidaceae</taxon>
        <taxon>Epidendroideae</taxon>
        <taxon>Malaxideae</taxon>
        <taxon>Dendrobiinae</taxon>
        <taxon>Dendrobium</taxon>
    </lineage>
</organism>
<reference evidence="3 4" key="1">
    <citation type="journal article" date="2024" name="Plant Biotechnol. J.">
        <title>Dendrobium thyrsiflorum genome and its molecular insights into genes involved in important horticultural traits.</title>
        <authorList>
            <person name="Chen B."/>
            <person name="Wang J.Y."/>
            <person name="Zheng P.J."/>
            <person name="Li K.L."/>
            <person name="Liang Y.M."/>
            <person name="Chen X.F."/>
            <person name="Zhang C."/>
            <person name="Zhao X."/>
            <person name="He X."/>
            <person name="Zhang G.Q."/>
            <person name="Liu Z.J."/>
            <person name="Xu Q."/>
        </authorList>
    </citation>
    <scope>NUCLEOTIDE SEQUENCE [LARGE SCALE GENOMIC DNA]</scope>
    <source>
        <strain evidence="3">GZMU011</strain>
    </source>
</reference>
<evidence type="ECO:0000313" key="3">
    <source>
        <dbReference type="EMBL" id="KAL0927641.1"/>
    </source>
</evidence>
<dbReference type="GO" id="GO:0008270">
    <property type="term" value="F:zinc ion binding"/>
    <property type="evidence" value="ECO:0007669"/>
    <property type="project" value="UniProtKB-KW"/>
</dbReference>
<dbReference type="PROSITE" id="PS50158">
    <property type="entry name" value="ZF_CCHC"/>
    <property type="match status" value="1"/>
</dbReference>
<sequence length="169" mass="19244">MDNVLSGGPWFGRGHIVGIEKWTPEFSSSSLKGLTSPIWVRMPHLPLACWDEVNVARIASLVGHPLWIDGDMFQWRRRELARVCVRVALDAQLPLCVWVEGSSGRFFKKIEYEKISSFCFKCRRIGHLIKDCLMDAKLDAVDSSSKNVAEEKSEDVIADKLKYMDHGFM</sequence>
<accession>A0ABD0VZP9</accession>
<gene>
    <name evidence="3" type="ORF">M5K25_001836</name>
</gene>
<dbReference type="InterPro" id="IPR040256">
    <property type="entry name" value="At4g02000-like"/>
</dbReference>
<proteinExistence type="predicted"/>
<comment type="caution">
    <text evidence="3">The sequence shown here is derived from an EMBL/GenBank/DDBJ whole genome shotgun (WGS) entry which is preliminary data.</text>
</comment>
<keyword evidence="1" id="KW-0862">Zinc</keyword>
<dbReference type="PANTHER" id="PTHR31286:SF180">
    <property type="entry name" value="OS10G0362600 PROTEIN"/>
    <property type="match status" value="1"/>
</dbReference>
<evidence type="ECO:0000259" key="2">
    <source>
        <dbReference type="PROSITE" id="PS50158"/>
    </source>
</evidence>
<keyword evidence="1" id="KW-0479">Metal-binding</keyword>